<sequence>MSTRKIALLGLLIALCVVGRMVFSSVPNVQPVTAIIIICCLLMGPQNGIILAAGTAFVSNLFLGSGTWTLLQIIAWSIIGVLSGLIGMKFKKLPIWLLATYAGFCGMLFGLIMSLERLIIGKLFWPYYLAGLPFDFNHAIGNIVFFIVLYPILSPIIKREASFMVQSYNKQ</sequence>
<evidence type="ECO:0000313" key="2">
    <source>
        <dbReference type="EMBL" id="AST92290.1"/>
    </source>
</evidence>
<protein>
    <submittedName>
        <fullName evidence="2">ECF transporter S component</fullName>
    </submittedName>
</protein>
<dbReference type="GO" id="GO:0022857">
    <property type="term" value="F:transmembrane transporter activity"/>
    <property type="evidence" value="ECO:0007669"/>
    <property type="project" value="InterPro"/>
</dbReference>
<dbReference type="Gene3D" id="1.10.1760.20">
    <property type="match status" value="1"/>
</dbReference>
<evidence type="ECO:0000256" key="1">
    <source>
        <dbReference type="SAM" id="Phobius"/>
    </source>
</evidence>
<dbReference type="EMBL" id="CP018866">
    <property type="protein sequence ID" value="AST92290.1"/>
    <property type="molecule type" value="Genomic_DNA"/>
</dbReference>
<evidence type="ECO:0000313" key="3">
    <source>
        <dbReference type="Proteomes" id="UP000215224"/>
    </source>
</evidence>
<feature type="transmembrane region" description="Helical" evidence="1">
    <location>
        <begin position="94"/>
        <end position="115"/>
    </location>
</feature>
<dbReference type="KEGG" id="bcoh:BC6307_13830"/>
<gene>
    <name evidence="2" type="ORF">BC6307_13830</name>
</gene>
<dbReference type="STRING" id="1314751.GCA_001591425_03295"/>
<dbReference type="AlphaFoldDB" id="A0A223KS26"/>
<reference evidence="2 3" key="1">
    <citation type="submission" date="2016-12" db="EMBL/GenBank/DDBJ databases">
        <title>The whole genome sequencing and assembly of Bacillus cohnii DSM 6307T strain.</title>
        <authorList>
            <person name="Lee Y.-J."/>
            <person name="Yi H."/>
            <person name="Bahn Y.-S."/>
            <person name="Kim J.F."/>
            <person name="Lee D.-W."/>
        </authorList>
    </citation>
    <scope>NUCLEOTIDE SEQUENCE [LARGE SCALE GENOMIC DNA]</scope>
    <source>
        <strain evidence="2 3">DSM 6307</strain>
    </source>
</reference>
<dbReference type="Pfam" id="PF12822">
    <property type="entry name" value="ECF_trnsprt"/>
    <property type="match status" value="1"/>
</dbReference>
<dbReference type="RefSeq" id="WP_066418563.1">
    <property type="nucleotide sequence ID" value="NZ_CP018866.1"/>
</dbReference>
<keyword evidence="1" id="KW-0472">Membrane</keyword>
<organism evidence="2 3">
    <name type="scientific">Sutcliffiella cohnii</name>
    <dbReference type="NCBI Taxonomy" id="33932"/>
    <lineage>
        <taxon>Bacteria</taxon>
        <taxon>Bacillati</taxon>
        <taxon>Bacillota</taxon>
        <taxon>Bacilli</taxon>
        <taxon>Bacillales</taxon>
        <taxon>Bacillaceae</taxon>
        <taxon>Sutcliffiella</taxon>
    </lineage>
</organism>
<keyword evidence="3" id="KW-1185">Reference proteome</keyword>
<feature type="transmembrane region" description="Helical" evidence="1">
    <location>
        <begin position="127"/>
        <end position="153"/>
    </location>
</feature>
<dbReference type="InterPro" id="IPR024529">
    <property type="entry name" value="ECF_trnsprt_substrate-spec"/>
</dbReference>
<name>A0A223KS26_9BACI</name>
<dbReference type="Proteomes" id="UP000215224">
    <property type="component" value="Chromosome"/>
</dbReference>
<proteinExistence type="predicted"/>
<feature type="transmembrane region" description="Helical" evidence="1">
    <location>
        <begin position="70"/>
        <end position="88"/>
    </location>
</feature>
<keyword evidence="1" id="KW-1133">Transmembrane helix</keyword>
<accession>A0A223KS26</accession>
<feature type="transmembrane region" description="Helical" evidence="1">
    <location>
        <begin position="34"/>
        <end position="58"/>
    </location>
</feature>
<keyword evidence="1" id="KW-0812">Transmembrane</keyword>